<gene>
    <name evidence="8" type="ORF">BG20_I1427</name>
</gene>
<name>S2EWA1_9ARCH</name>
<evidence type="ECO:0000256" key="3">
    <source>
        <dbReference type="ARBA" id="ARBA00008785"/>
    </source>
</evidence>
<dbReference type="SUPFAM" id="SSF53223">
    <property type="entry name" value="Aminoacid dehydrogenase-like, N-terminal domain"/>
    <property type="match status" value="1"/>
</dbReference>
<dbReference type="InterPro" id="IPR046346">
    <property type="entry name" value="Aminoacid_DH-like_N_sf"/>
</dbReference>
<dbReference type="PANTHER" id="PTHR43237">
    <property type="entry name" value="NADP-DEPENDENT MALIC ENZYME"/>
    <property type="match status" value="1"/>
</dbReference>
<organism evidence="8 9">
    <name type="scientific">Candidatus Nitrosarchaeum limnium BG20</name>
    <dbReference type="NCBI Taxonomy" id="859192"/>
    <lineage>
        <taxon>Archaea</taxon>
        <taxon>Nitrososphaerota</taxon>
        <taxon>Nitrososphaeria</taxon>
        <taxon>Nitrosopumilales</taxon>
        <taxon>Nitrosopumilaceae</taxon>
        <taxon>Nitrosarchaeum</taxon>
    </lineage>
</organism>
<dbReference type="InterPro" id="IPR036291">
    <property type="entry name" value="NAD(P)-bd_dom_sf"/>
</dbReference>
<evidence type="ECO:0000313" key="8">
    <source>
        <dbReference type="EMBL" id="EPA06504.1"/>
    </source>
</evidence>
<dbReference type="SMART" id="SM01274">
    <property type="entry name" value="malic"/>
    <property type="match status" value="1"/>
</dbReference>
<evidence type="ECO:0000259" key="6">
    <source>
        <dbReference type="SMART" id="SM00919"/>
    </source>
</evidence>
<keyword evidence="9" id="KW-1185">Reference proteome</keyword>
<proteinExistence type="inferred from homology"/>
<dbReference type="InterPro" id="IPR037062">
    <property type="entry name" value="Malic_N_dom_sf"/>
</dbReference>
<comment type="cofactor">
    <cofactor evidence="1">
        <name>Mn(2+)</name>
        <dbReference type="ChEBI" id="CHEBI:29035"/>
    </cofactor>
</comment>
<dbReference type="Gene3D" id="3.40.50.720">
    <property type="entry name" value="NAD(P)-binding Rossmann-like Domain"/>
    <property type="match status" value="1"/>
</dbReference>
<dbReference type="Pfam" id="PF03949">
    <property type="entry name" value="Malic_M"/>
    <property type="match status" value="1"/>
</dbReference>
<dbReference type="CDD" id="cd05311">
    <property type="entry name" value="NAD_bind_2_malic_enz"/>
    <property type="match status" value="1"/>
</dbReference>
<dbReference type="EMBL" id="AHJG01000045">
    <property type="protein sequence ID" value="EPA06504.1"/>
    <property type="molecule type" value="Genomic_DNA"/>
</dbReference>
<protein>
    <submittedName>
        <fullName evidence="8">Malic enzyme, NAD binding domain protein</fullName>
    </submittedName>
</protein>
<dbReference type="GO" id="GO:0004470">
    <property type="term" value="F:malic enzyme activity"/>
    <property type="evidence" value="ECO:0007669"/>
    <property type="project" value="InterPro"/>
</dbReference>
<comment type="similarity">
    <text evidence="3">Belongs to the malic enzymes family.</text>
</comment>
<dbReference type="InterPro" id="IPR045213">
    <property type="entry name" value="Malic_NAD-bd_bact_type"/>
</dbReference>
<dbReference type="Gene3D" id="3.40.50.10380">
    <property type="entry name" value="Malic enzyme, N-terminal domain"/>
    <property type="match status" value="1"/>
</dbReference>
<dbReference type="GO" id="GO:0046872">
    <property type="term" value="F:metal ion binding"/>
    <property type="evidence" value="ECO:0007669"/>
    <property type="project" value="UniProtKB-KW"/>
</dbReference>
<dbReference type="GO" id="GO:0016616">
    <property type="term" value="F:oxidoreductase activity, acting on the CH-OH group of donors, NAD or NADP as acceptor"/>
    <property type="evidence" value="ECO:0007669"/>
    <property type="project" value="InterPro"/>
</dbReference>
<dbReference type="InterPro" id="IPR015884">
    <property type="entry name" value="Malic_enzyme_CS"/>
</dbReference>
<dbReference type="InterPro" id="IPR012301">
    <property type="entry name" value="Malic_N_dom"/>
</dbReference>
<evidence type="ECO:0000313" key="9">
    <source>
        <dbReference type="Proteomes" id="UP000014065"/>
    </source>
</evidence>
<dbReference type="PIRSF" id="PIRSF000106">
    <property type="entry name" value="ME"/>
    <property type="match status" value="1"/>
</dbReference>
<dbReference type="PROSITE" id="PS00331">
    <property type="entry name" value="MALIC_ENZYMES"/>
    <property type="match status" value="1"/>
</dbReference>
<dbReference type="Proteomes" id="UP000014065">
    <property type="component" value="Unassembled WGS sequence"/>
</dbReference>
<dbReference type="PANTHER" id="PTHR43237:SF4">
    <property type="entry name" value="NADP-DEPENDENT MALIC ENZYME"/>
    <property type="match status" value="1"/>
</dbReference>
<dbReference type="Pfam" id="PF00390">
    <property type="entry name" value="malic"/>
    <property type="match status" value="1"/>
</dbReference>
<dbReference type="InterPro" id="IPR051674">
    <property type="entry name" value="Malate_Decarboxylase"/>
</dbReference>
<keyword evidence="5" id="KW-0560">Oxidoreductase</keyword>
<sequence length="378" mass="41301">MSKEAISFHKKLQGKIFVGSKIDKITEKNLQLIYTPGVATVCNEIFKNRKTRYQLTAKGNNVAIITDGTRILGLGDIGPDAALPVMEGKSVLYRKYGNISAFPICLDTKDKDKIIETVKAISPVFGAINLEDIESPKVLDISKVLEEELDIPVFHDDRHGTSVVVLAALLNSLVLVKKKMAEVKIVIVGAGSAGYGIGNLLYFAGCKNIIVLDSKGAIYKGREESMNKYKDEIAEFTNREAKGHIDDVIAGADVFIGVSGIKNLLKSEMIKKMSQNPIVFALTNPDPEINPVLAKKAGAKIVATGSFSYENKVNNALVFPYLMRAILDLKIQKITLDTLYAVSVAIAKTIPKNKLKEDNIIPEIGNKSLQKRITNAIK</sequence>
<dbReference type="AlphaFoldDB" id="S2EWA1"/>
<evidence type="ECO:0000256" key="1">
    <source>
        <dbReference type="ARBA" id="ARBA00001936"/>
    </source>
</evidence>
<feature type="domain" description="Malic enzyme NAD-binding" evidence="6">
    <location>
        <begin position="159"/>
        <end position="377"/>
    </location>
</feature>
<comment type="caution">
    <text evidence="8">The sequence shown here is derived from an EMBL/GenBank/DDBJ whole genome shotgun (WGS) entry which is preliminary data.</text>
</comment>
<dbReference type="GO" id="GO:0051287">
    <property type="term" value="F:NAD binding"/>
    <property type="evidence" value="ECO:0007669"/>
    <property type="project" value="InterPro"/>
</dbReference>
<dbReference type="InterPro" id="IPR012302">
    <property type="entry name" value="Malic_NAD-bd"/>
</dbReference>
<evidence type="ECO:0000259" key="7">
    <source>
        <dbReference type="SMART" id="SM01274"/>
    </source>
</evidence>
<evidence type="ECO:0000256" key="4">
    <source>
        <dbReference type="ARBA" id="ARBA00022723"/>
    </source>
</evidence>
<dbReference type="InterPro" id="IPR001891">
    <property type="entry name" value="Malic_OxRdtase"/>
</dbReference>
<keyword evidence="4" id="KW-0479">Metal-binding</keyword>
<feature type="domain" description="Malic enzyme N-terminal" evidence="7">
    <location>
        <begin position="13"/>
        <end position="146"/>
    </location>
</feature>
<accession>S2EWA1</accession>
<dbReference type="OrthoDB" id="45556at2157"/>
<dbReference type="PATRIC" id="fig|859192.6.peg.358"/>
<reference evidence="8 9" key="1">
    <citation type="journal article" date="2012" name="J. Bacteriol.">
        <title>Genome Sequence of "Candidatus Nitrosoarchaeum limnia" BG20, a Low-Salinity Ammonia-Oxidizing Archaeon from the San Francisco Bay Estuary.</title>
        <authorList>
            <person name="Mosier A.C."/>
            <person name="Allen E.E."/>
            <person name="Kim M."/>
            <person name="Ferriera S."/>
            <person name="Francis C.A."/>
        </authorList>
    </citation>
    <scope>NUCLEOTIDE SEQUENCE [LARGE SCALE GENOMIC DNA]</scope>
    <source>
        <strain evidence="8 9">BG20</strain>
    </source>
</reference>
<dbReference type="SUPFAM" id="SSF51735">
    <property type="entry name" value="NAD(P)-binding Rossmann-fold domains"/>
    <property type="match status" value="1"/>
</dbReference>
<dbReference type="RefSeq" id="WP_010190031.1">
    <property type="nucleotide sequence ID" value="NZ_AHJG01000045.1"/>
</dbReference>
<evidence type="ECO:0000256" key="5">
    <source>
        <dbReference type="ARBA" id="ARBA00023002"/>
    </source>
</evidence>
<dbReference type="SMART" id="SM00919">
    <property type="entry name" value="Malic_M"/>
    <property type="match status" value="1"/>
</dbReference>
<comment type="cofactor">
    <cofactor evidence="2">
        <name>Mg(2+)</name>
        <dbReference type="ChEBI" id="CHEBI:18420"/>
    </cofactor>
</comment>
<evidence type="ECO:0000256" key="2">
    <source>
        <dbReference type="ARBA" id="ARBA00001946"/>
    </source>
</evidence>